<keyword evidence="4" id="KW-1185">Reference proteome</keyword>
<evidence type="ECO:0000256" key="2">
    <source>
        <dbReference type="SAM" id="Phobius"/>
    </source>
</evidence>
<dbReference type="OrthoDB" id="340983at2"/>
<dbReference type="EMBL" id="RQHW01000008">
    <property type="protein sequence ID" value="TGN20742.1"/>
    <property type="molecule type" value="Genomic_DNA"/>
</dbReference>
<proteinExistence type="predicted"/>
<organism evidence="3 4">
    <name type="scientific">Leptospira idonii</name>
    <dbReference type="NCBI Taxonomy" id="1193500"/>
    <lineage>
        <taxon>Bacteria</taxon>
        <taxon>Pseudomonadati</taxon>
        <taxon>Spirochaetota</taxon>
        <taxon>Spirochaetia</taxon>
        <taxon>Leptospirales</taxon>
        <taxon>Leptospiraceae</taxon>
        <taxon>Leptospira</taxon>
    </lineage>
</organism>
<dbReference type="AlphaFoldDB" id="A0A4R9M3Q4"/>
<keyword evidence="2" id="KW-1133">Transmembrane helix</keyword>
<reference evidence="3" key="1">
    <citation type="journal article" date="2019" name="PLoS Negl. Trop. Dis.">
        <title>Revisiting the worldwide diversity of Leptospira species in the environment.</title>
        <authorList>
            <person name="Vincent A.T."/>
            <person name="Schiettekatte O."/>
            <person name="Bourhy P."/>
            <person name="Veyrier F.J."/>
            <person name="Picardeau M."/>
        </authorList>
    </citation>
    <scope>NUCLEOTIDE SEQUENCE [LARGE SCALE GENOMIC DNA]</scope>
    <source>
        <strain evidence="3">201300427</strain>
    </source>
</reference>
<feature type="transmembrane region" description="Helical" evidence="2">
    <location>
        <begin position="7"/>
        <end position="26"/>
    </location>
</feature>
<feature type="region of interest" description="Disordered" evidence="1">
    <location>
        <begin position="35"/>
        <end position="68"/>
    </location>
</feature>
<protein>
    <submittedName>
        <fullName evidence="3">Uncharacterized protein</fullName>
    </submittedName>
</protein>
<name>A0A4R9M3Q4_9LEPT</name>
<accession>A0A4R9M3Q4</accession>
<gene>
    <name evidence="3" type="ORF">EHS15_02475</name>
</gene>
<evidence type="ECO:0000256" key="1">
    <source>
        <dbReference type="SAM" id="MobiDB-lite"/>
    </source>
</evidence>
<sequence length="401" mass="45469">MDLFRRYGVYLAVVLLLIVAVLFFVFKEGSDSDSEKRQKSKQEMMSSNSDPTSSDYAGGPGGDSGYGEVPNDGATAKYVLDQYLEWAEYPPYSRPMSILNHDLAFPFIVENSPDYQLDPKTKEGNGYVCLFQPKTWAVIGNRDLMYVTLECRDKARNRVKISIDSHQVFREWEGQRYGVVSASVNDNGTDGDQTRGDNIFTFSWKPAKADWGQMSLVADITYGPEGHKTTVTSSFFSSPNIPAEFNGVFSDGLQDGSLVIRAVVNVYRKGKYHLEANLKDEKNGEYIAYAIYDGDLKAGSNEVEFIFFGKILRDKDLDGPFLATSFRGHRVNLPIDPDWYNQGEEGLRKLQAAKTTEPDRELVYPYKDEYKTKFYQVETFSKAAYDSQDKQDRIRQLKSLQ</sequence>
<evidence type="ECO:0000313" key="3">
    <source>
        <dbReference type="EMBL" id="TGN20742.1"/>
    </source>
</evidence>
<comment type="caution">
    <text evidence="3">The sequence shown here is derived from an EMBL/GenBank/DDBJ whole genome shotgun (WGS) entry which is preliminary data.</text>
</comment>
<dbReference type="RefSeq" id="WP_135758957.1">
    <property type="nucleotide sequence ID" value="NZ_RQHW01000008.1"/>
</dbReference>
<keyword evidence="2" id="KW-0472">Membrane</keyword>
<evidence type="ECO:0000313" key="4">
    <source>
        <dbReference type="Proteomes" id="UP000298058"/>
    </source>
</evidence>
<feature type="compositionally biased region" description="Polar residues" evidence="1">
    <location>
        <begin position="43"/>
        <end position="52"/>
    </location>
</feature>
<keyword evidence="2" id="KW-0812">Transmembrane</keyword>
<dbReference type="Proteomes" id="UP000298058">
    <property type="component" value="Unassembled WGS sequence"/>
</dbReference>